<dbReference type="PROSITE" id="PS00018">
    <property type="entry name" value="EF_HAND_1"/>
    <property type="match status" value="1"/>
</dbReference>
<keyword evidence="3" id="KW-0732">Signal</keyword>
<feature type="compositionally biased region" description="Basic and acidic residues" evidence="5">
    <location>
        <begin position="148"/>
        <end position="158"/>
    </location>
</feature>
<evidence type="ECO:0000256" key="5">
    <source>
        <dbReference type="SAM" id="MobiDB-lite"/>
    </source>
</evidence>
<organism evidence="6 7">
    <name type="scientific">Herpetosiphon gulosus</name>
    <dbReference type="NCBI Taxonomy" id="1973496"/>
    <lineage>
        <taxon>Bacteria</taxon>
        <taxon>Bacillati</taxon>
        <taxon>Chloroflexota</taxon>
        <taxon>Chloroflexia</taxon>
        <taxon>Herpetosiphonales</taxon>
        <taxon>Herpetosiphonaceae</taxon>
        <taxon>Herpetosiphon</taxon>
    </lineage>
</organism>
<feature type="compositionally biased region" description="Polar residues" evidence="5">
    <location>
        <begin position="128"/>
        <end position="144"/>
    </location>
</feature>
<keyword evidence="2" id="KW-0964">Secreted</keyword>
<feature type="compositionally biased region" description="Low complexity" evidence="5">
    <location>
        <begin position="61"/>
        <end position="70"/>
    </location>
</feature>
<comment type="subcellular location">
    <subcellularLocation>
        <location evidence="1">Secreted</location>
    </subcellularLocation>
</comment>
<feature type="compositionally biased region" description="Polar residues" evidence="5">
    <location>
        <begin position="178"/>
        <end position="190"/>
    </location>
</feature>
<sequence length="462" mass="49553">MLRVKILLIAIIFLLNYPFNQVNAQKLANLPPKIINEQLDSDSDSLTNSWETNHQLNPYSALGDDGAAGDPDYDGLTNANEQIYATNPRNPDSDADGMNDGWEVRYGLNPTSALGDHGATGDADRDGLTNQEELFSNTHPTNPDTDGDGLRDGWEVDHQFSPINPAGYHGGAGDVDTDNLNNLQEHTAATNPRHPDSDGDGLPDGLEIEHGSNPLDCELDADADGLENQPELALATNPFNPDSDGDGLPDGWEVAQQLNPLSVAGIHGANGDGDADSLSHLQEYLHQTNPHQADSDGDGLLDGWEVQHHLNPLSSLANDGANADPDGDSLNNLAEQGFATNPRSADSDNDQLPDAWELQQQLDPLLAGGEVGTNGDPDADALTNLAEYRNSTRPLLADSDDDGLNDGWEVRYTLDPLDGFGVNGANGDPDGDGMNNLIELQRQTHPLQATYLVMLPLAQRFY</sequence>
<comment type="caution">
    <text evidence="6">The sequence shown here is derived from an EMBL/GenBank/DDBJ whole genome shotgun (WGS) entry which is preliminary data.</text>
</comment>
<accession>A0ABP9WU71</accession>
<dbReference type="InterPro" id="IPR018247">
    <property type="entry name" value="EF_Hand_1_Ca_BS"/>
</dbReference>
<dbReference type="PANTHER" id="PTHR37467">
    <property type="entry name" value="EXPORTED CALCIUM-BINDING GLYCOPROTEIN-RELATED"/>
    <property type="match status" value="1"/>
</dbReference>
<evidence type="ECO:0000313" key="7">
    <source>
        <dbReference type="Proteomes" id="UP001428290"/>
    </source>
</evidence>
<proteinExistence type="predicted"/>
<keyword evidence="4" id="KW-0106">Calcium</keyword>
<feature type="region of interest" description="Disordered" evidence="5">
    <location>
        <begin position="84"/>
        <end position="253"/>
    </location>
</feature>
<feature type="region of interest" description="Disordered" evidence="5">
    <location>
        <begin position="59"/>
        <end position="78"/>
    </location>
</feature>
<evidence type="ECO:0000256" key="3">
    <source>
        <dbReference type="ARBA" id="ARBA00022729"/>
    </source>
</evidence>
<dbReference type="RefSeq" id="WP_345720394.1">
    <property type="nucleotide sequence ID" value="NZ_BAABRU010000002.1"/>
</dbReference>
<evidence type="ECO:0000313" key="6">
    <source>
        <dbReference type="EMBL" id="GAA5526752.1"/>
    </source>
</evidence>
<evidence type="ECO:0000256" key="4">
    <source>
        <dbReference type="ARBA" id="ARBA00022837"/>
    </source>
</evidence>
<protein>
    <submittedName>
        <fullName evidence="6">Uncharacterized protein</fullName>
    </submittedName>
</protein>
<dbReference type="Proteomes" id="UP001428290">
    <property type="component" value="Unassembled WGS sequence"/>
</dbReference>
<gene>
    <name evidence="6" type="ORF">Hgul01_00531</name>
</gene>
<reference evidence="6 7" key="1">
    <citation type="submission" date="2024-02" db="EMBL/GenBank/DDBJ databases">
        <title>Herpetosiphon gulosus NBRC 112829.</title>
        <authorList>
            <person name="Ichikawa N."/>
            <person name="Katano-Makiyama Y."/>
            <person name="Hidaka K."/>
        </authorList>
    </citation>
    <scope>NUCLEOTIDE SEQUENCE [LARGE SCALE GENOMIC DNA]</scope>
    <source>
        <strain evidence="6 7">NBRC 112829</strain>
    </source>
</reference>
<evidence type="ECO:0000256" key="1">
    <source>
        <dbReference type="ARBA" id="ARBA00004613"/>
    </source>
</evidence>
<dbReference type="EMBL" id="BAABRU010000002">
    <property type="protein sequence ID" value="GAA5526752.1"/>
    <property type="molecule type" value="Genomic_DNA"/>
</dbReference>
<dbReference type="Pfam" id="PF18884">
    <property type="entry name" value="TSP3_bac"/>
    <property type="match status" value="6"/>
</dbReference>
<name>A0ABP9WU71_9CHLR</name>
<dbReference type="PANTHER" id="PTHR37467:SF1">
    <property type="entry name" value="EXPORTED CALCIUM-BINDING GLYCOPROTEIN"/>
    <property type="match status" value="1"/>
</dbReference>
<dbReference type="InterPro" id="IPR053180">
    <property type="entry name" value="Ca-binding_acidic-repeat"/>
</dbReference>
<dbReference type="InterPro" id="IPR059100">
    <property type="entry name" value="TSP3_bac"/>
</dbReference>
<feature type="region of interest" description="Disordered" evidence="5">
    <location>
        <begin position="315"/>
        <end position="351"/>
    </location>
</feature>
<evidence type="ECO:0000256" key="2">
    <source>
        <dbReference type="ARBA" id="ARBA00022525"/>
    </source>
</evidence>
<feature type="compositionally biased region" description="Polar residues" evidence="5">
    <location>
        <begin position="329"/>
        <end position="344"/>
    </location>
</feature>
<keyword evidence="7" id="KW-1185">Reference proteome</keyword>